<dbReference type="InterPro" id="IPR052896">
    <property type="entry name" value="GGT-like_enzyme"/>
</dbReference>
<organism evidence="1 2">
    <name type="scientific">Stella humosa</name>
    <dbReference type="NCBI Taxonomy" id="94"/>
    <lineage>
        <taxon>Bacteria</taxon>
        <taxon>Pseudomonadati</taxon>
        <taxon>Pseudomonadota</taxon>
        <taxon>Alphaproteobacteria</taxon>
        <taxon>Rhodospirillales</taxon>
        <taxon>Stellaceae</taxon>
        <taxon>Stella</taxon>
    </lineage>
</organism>
<dbReference type="InterPro" id="IPR043137">
    <property type="entry name" value="GGT_ssub_C"/>
</dbReference>
<reference evidence="1 2" key="1">
    <citation type="submission" date="2018-11" db="EMBL/GenBank/DDBJ databases">
        <title>Genomic Encyclopedia of Type Strains, Phase IV (KMG-IV): sequencing the most valuable type-strain genomes for metagenomic binning, comparative biology and taxonomic classification.</title>
        <authorList>
            <person name="Goeker M."/>
        </authorList>
    </citation>
    <scope>NUCLEOTIDE SEQUENCE [LARGE SCALE GENOMIC DNA]</scope>
    <source>
        <strain evidence="1 2">DSM 5900</strain>
    </source>
</reference>
<dbReference type="Proteomes" id="UP000278222">
    <property type="component" value="Unassembled WGS sequence"/>
</dbReference>
<proteinExistence type="predicted"/>
<evidence type="ECO:0000313" key="2">
    <source>
        <dbReference type="Proteomes" id="UP000278222"/>
    </source>
</evidence>
<protein>
    <submittedName>
        <fullName evidence="1">Gamma-glutamyltranspeptidase/glutathione hydrolase</fullName>
    </submittedName>
</protein>
<dbReference type="AlphaFoldDB" id="A0A3N1MFL9"/>
<dbReference type="PANTHER" id="PTHR43881">
    <property type="entry name" value="GAMMA-GLUTAMYLTRANSPEPTIDASE (AFU_ORTHOLOGUE AFUA_4G13580)"/>
    <property type="match status" value="1"/>
</dbReference>
<gene>
    <name evidence="1" type="ORF">EDC65_1122</name>
</gene>
<dbReference type="PANTHER" id="PTHR43881:SF1">
    <property type="entry name" value="GAMMA-GLUTAMYLTRANSPEPTIDASE (AFU_ORTHOLOGUE AFUA_4G13580)"/>
    <property type="match status" value="1"/>
</dbReference>
<dbReference type="RefSeq" id="WP_123688643.1">
    <property type="nucleotide sequence ID" value="NZ_AP019700.1"/>
</dbReference>
<name>A0A3N1MFL9_9PROT</name>
<dbReference type="EMBL" id="RJKX01000011">
    <property type="protein sequence ID" value="ROQ01935.1"/>
    <property type="molecule type" value="Genomic_DNA"/>
</dbReference>
<comment type="caution">
    <text evidence="1">The sequence shown here is derived from an EMBL/GenBank/DDBJ whole genome shotgun (WGS) entry which is preliminary data.</text>
</comment>
<dbReference type="SUPFAM" id="SSF56235">
    <property type="entry name" value="N-terminal nucleophile aminohydrolases (Ntn hydrolases)"/>
    <property type="match status" value="1"/>
</dbReference>
<accession>A0A3N1MFL9</accession>
<sequence>MFGRRPTISSVKGMVASANPHASMAGARLLRAGGNAFDAIAATAAALNVAEPYMSGLAGMGMATCYVAREKRVRTLDFITPVPAKFDATKVKRKDVARGPMASGAPGNLAGWCELVKTYGSKPLADIFAPAIELAREGIPVSENNADNIGQVIPELATFPGIFEGWSKNYTGGTGKLPYGSVLKQPDLARTYEAIAAEGPGHLYGGALGREMVGHLQSLGGVLSMADLEAVKPLWLEPLSVAYRGIAINTLPPPCEGFQYLLTLRILEGFDLGKLERNGLEHLDIVFRAIRLAAGERIYKNNPSPEALAEILGDANVDRLRQRIRDPRAVTGPTEQWIEPQPEVPGVDRDHTTSFSVADAEGNVVCITMSLGAKFGSGVVIPGRGVCMNNFLYWGELDPRGGNFMKPGGPLALPTAPSIGLRADGKPVLALGTPGSYGICQTQSQAMVQHVDFGLPIQEAIAAPRARLLDGAAVHLESRINEEVLVGLRGRGHQLTMLDSYALACGGMQGIAIDPDQGVMTGGADPRRDGYAICP</sequence>
<dbReference type="OrthoDB" id="9781342at2"/>
<keyword evidence="1" id="KW-0378">Hydrolase</keyword>
<evidence type="ECO:0000313" key="1">
    <source>
        <dbReference type="EMBL" id="ROQ01935.1"/>
    </source>
</evidence>
<dbReference type="InterPro" id="IPR043138">
    <property type="entry name" value="GGT_lsub"/>
</dbReference>
<dbReference type="Gene3D" id="1.10.246.130">
    <property type="match status" value="1"/>
</dbReference>
<keyword evidence="2" id="KW-1185">Reference proteome</keyword>
<dbReference type="Gene3D" id="3.60.20.40">
    <property type="match status" value="1"/>
</dbReference>
<dbReference type="Pfam" id="PF01019">
    <property type="entry name" value="G_glu_transpept"/>
    <property type="match status" value="1"/>
</dbReference>
<dbReference type="GO" id="GO:0016787">
    <property type="term" value="F:hydrolase activity"/>
    <property type="evidence" value="ECO:0007669"/>
    <property type="project" value="UniProtKB-KW"/>
</dbReference>
<dbReference type="PRINTS" id="PR01210">
    <property type="entry name" value="GGTRANSPTASE"/>
</dbReference>
<dbReference type="InterPro" id="IPR029055">
    <property type="entry name" value="Ntn_hydrolases_N"/>
</dbReference>